<feature type="transmembrane region" description="Helical" evidence="1">
    <location>
        <begin position="103"/>
        <end position="122"/>
    </location>
</feature>
<gene>
    <name evidence="2" type="ORF">AVDCRST_MAG58-2150</name>
</gene>
<feature type="transmembrane region" description="Helical" evidence="1">
    <location>
        <begin position="395"/>
        <end position="415"/>
    </location>
</feature>
<proteinExistence type="predicted"/>
<protein>
    <submittedName>
        <fullName evidence="2">Uncharacterized protein</fullName>
    </submittedName>
</protein>
<feature type="transmembrane region" description="Helical" evidence="1">
    <location>
        <begin position="63"/>
        <end position="82"/>
    </location>
</feature>
<feature type="transmembrane region" description="Helical" evidence="1">
    <location>
        <begin position="298"/>
        <end position="320"/>
    </location>
</feature>
<reference evidence="2" key="1">
    <citation type="submission" date="2020-02" db="EMBL/GenBank/DDBJ databases">
        <authorList>
            <person name="Meier V. D."/>
        </authorList>
    </citation>
    <scope>NUCLEOTIDE SEQUENCE</scope>
    <source>
        <strain evidence="2">AVDCRST_MAG58</strain>
    </source>
</reference>
<name>A0A6J4QR26_9ACTN</name>
<sequence length="488" mass="52432">MAEATESRGELATELPSKYLPQVEYRDLPEPQGLRKYAGASVIITATALGSGELIIWPYLTTLVGIGIVWLSVLGITMQYILNMEIERYTLVTGETAVTGFSRLWVGWGLIFALGAILPNAFPGWATSGAKVFTFIFGLSDAVSPIITIIFLISIGLAITLSPVVYQTLEKVQAGAIAIVLVFIVVAIVIATDGGAWAGVVTEAPQGAANLPGYISTIGAATFLGAIAFAGAGGANNLVQSNYVRDKGMGMGIHIPNIVSPITGEEEAAPGLGYMPPSTEENERRWKQWWKIANQEQLITFWGIGALLLVALSVLVFSTIGVRPNIGTDLIFIQEEADALGNAIAPWFSTFFLIAGFLMLFSTNIGVVDYTSRLTADTLKVTFLKESEFWSESKIYVTVAWLLIIGGGLIVLAQIEPVVLLVLSSTGGGFVMAFYSVLLILLNRRALPDFAKLKGWRLPVMILIAIFFVSFSLVLVYQMVTQGPGSFA</sequence>
<organism evidence="2">
    <name type="scientific">uncultured Rubrobacteraceae bacterium</name>
    <dbReference type="NCBI Taxonomy" id="349277"/>
    <lineage>
        <taxon>Bacteria</taxon>
        <taxon>Bacillati</taxon>
        <taxon>Actinomycetota</taxon>
        <taxon>Rubrobacteria</taxon>
        <taxon>Rubrobacterales</taxon>
        <taxon>Rubrobacteraceae</taxon>
        <taxon>environmental samples</taxon>
    </lineage>
</organism>
<dbReference type="EMBL" id="CADCVF010000024">
    <property type="protein sequence ID" value="CAA9452055.1"/>
    <property type="molecule type" value="Genomic_DNA"/>
</dbReference>
<feature type="transmembrane region" description="Helical" evidence="1">
    <location>
        <begin position="455"/>
        <end position="480"/>
    </location>
</feature>
<feature type="transmembrane region" description="Helical" evidence="1">
    <location>
        <begin position="177"/>
        <end position="198"/>
    </location>
</feature>
<keyword evidence="1" id="KW-1133">Transmembrane helix</keyword>
<feature type="transmembrane region" description="Helical" evidence="1">
    <location>
        <begin position="142"/>
        <end position="165"/>
    </location>
</feature>
<dbReference type="AlphaFoldDB" id="A0A6J4QR26"/>
<keyword evidence="1" id="KW-0812">Transmembrane</keyword>
<dbReference type="NCBIfam" id="NF037982">
    <property type="entry name" value="Nramp_1"/>
    <property type="match status" value="1"/>
</dbReference>
<evidence type="ECO:0000313" key="2">
    <source>
        <dbReference type="EMBL" id="CAA9452055.1"/>
    </source>
</evidence>
<evidence type="ECO:0000256" key="1">
    <source>
        <dbReference type="SAM" id="Phobius"/>
    </source>
</evidence>
<keyword evidence="1" id="KW-0472">Membrane</keyword>
<feature type="transmembrane region" description="Helical" evidence="1">
    <location>
        <begin position="340"/>
        <end position="361"/>
    </location>
</feature>
<accession>A0A6J4QR26</accession>
<feature type="transmembrane region" description="Helical" evidence="1">
    <location>
        <begin position="218"/>
        <end position="239"/>
    </location>
</feature>
<feature type="transmembrane region" description="Helical" evidence="1">
    <location>
        <begin position="421"/>
        <end position="443"/>
    </location>
</feature>